<evidence type="ECO:0000256" key="3">
    <source>
        <dbReference type="SAM" id="SignalP"/>
    </source>
</evidence>
<dbReference type="EMBL" id="CAKXAJ010024980">
    <property type="protein sequence ID" value="CAH2233575.1"/>
    <property type="molecule type" value="Genomic_DNA"/>
</dbReference>
<comment type="caution">
    <text evidence="4">The sequence shown here is derived from an EMBL/GenBank/DDBJ whole genome shotgun (WGS) entry which is preliminary data.</text>
</comment>
<keyword evidence="3" id="KW-0732">Signal</keyword>
<feature type="coiled-coil region" evidence="1">
    <location>
        <begin position="99"/>
        <end position="201"/>
    </location>
</feature>
<dbReference type="OrthoDB" id="10644022at2759"/>
<organism evidence="4 5">
    <name type="scientific">Pararge aegeria aegeria</name>
    <dbReference type="NCBI Taxonomy" id="348720"/>
    <lineage>
        <taxon>Eukaryota</taxon>
        <taxon>Metazoa</taxon>
        <taxon>Ecdysozoa</taxon>
        <taxon>Arthropoda</taxon>
        <taxon>Hexapoda</taxon>
        <taxon>Insecta</taxon>
        <taxon>Pterygota</taxon>
        <taxon>Neoptera</taxon>
        <taxon>Endopterygota</taxon>
        <taxon>Lepidoptera</taxon>
        <taxon>Glossata</taxon>
        <taxon>Ditrysia</taxon>
        <taxon>Papilionoidea</taxon>
        <taxon>Nymphalidae</taxon>
        <taxon>Satyrinae</taxon>
        <taxon>Satyrini</taxon>
        <taxon>Parargina</taxon>
        <taxon>Pararge</taxon>
    </lineage>
</organism>
<keyword evidence="5" id="KW-1185">Reference proteome</keyword>
<sequence>MYSSILILSFIVVGNLSLCDANFERNFKPPLNSNKIPDDVNNINIGNAGRNRRPNDYTTRGQSQTGTLTNKFGEDITYTSSQNPGPNREELPSPNPTSYNAYLKQLQEQQREKQRLEQKRQQQQQQLEQQQLLEHQQLEQQREQQQWREKQQQAQRQIPNYAERQPSAWMLEQQAANELLLRRLLNLSEQLQEIVTQLIQNQNLP</sequence>
<evidence type="ECO:0000256" key="2">
    <source>
        <dbReference type="SAM" id="MobiDB-lite"/>
    </source>
</evidence>
<dbReference type="Proteomes" id="UP000838756">
    <property type="component" value="Unassembled WGS sequence"/>
</dbReference>
<evidence type="ECO:0000313" key="5">
    <source>
        <dbReference type="Proteomes" id="UP000838756"/>
    </source>
</evidence>
<gene>
    <name evidence="4" type="primary">jg8511</name>
    <name evidence="4" type="ORF">PAEG_LOCUS11526</name>
</gene>
<feature type="region of interest" description="Disordered" evidence="2">
    <location>
        <begin position="28"/>
        <end position="99"/>
    </location>
</feature>
<dbReference type="AlphaFoldDB" id="A0A8S4RAJ9"/>
<keyword evidence="1" id="KW-0175">Coiled coil</keyword>
<feature type="chain" id="PRO_5035873076" evidence="3">
    <location>
        <begin position="22"/>
        <end position="205"/>
    </location>
</feature>
<evidence type="ECO:0000313" key="4">
    <source>
        <dbReference type="EMBL" id="CAH2233575.1"/>
    </source>
</evidence>
<name>A0A8S4RAJ9_9NEOP</name>
<accession>A0A8S4RAJ9</accession>
<evidence type="ECO:0000256" key="1">
    <source>
        <dbReference type="SAM" id="Coils"/>
    </source>
</evidence>
<reference evidence="4" key="1">
    <citation type="submission" date="2022-03" db="EMBL/GenBank/DDBJ databases">
        <authorList>
            <person name="Lindestad O."/>
        </authorList>
    </citation>
    <scope>NUCLEOTIDE SEQUENCE</scope>
</reference>
<protein>
    <submittedName>
        <fullName evidence="4">Jg8511 protein</fullName>
    </submittedName>
</protein>
<proteinExistence type="predicted"/>
<feature type="signal peptide" evidence="3">
    <location>
        <begin position="1"/>
        <end position="21"/>
    </location>
</feature>
<feature type="compositionally biased region" description="Polar residues" evidence="2">
    <location>
        <begin position="56"/>
        <end position="70"/>
    </location>
</feature>